<dbReference type="PROSITE" id="PS00135">
    <property type="entry name" value="TRYPSIN_SER"/>
    <property type="match status" value="1"/>
</dbReference>
<proteinExistence type="predicted"/>
<evidence type="ECO:0000313" key="21">
    <source>
        <dbReference type="EMBL" id="JAS16084.1"/>
    </source>
</evidence>
<evidence type="ECO:0000256" key="14">
    <source>
        <dbReference type="SAM" id="SignalP"/>
    </source>
</evidence>
<feature type="disulfide bond" evidence="11">
    <location>
        <begin position="1199"/>
        <end position="1214"/>
    </location>
</feature>
<feature type="compositionally biased region" description="Low complexity" evidence="13">
    <location>
        <begin position="332"/>
        <end position="346"/>
    </location>
</feature>
<dbReference type="CDD" id="cd00190">
    <property type="entry name" value="Tryp_SPc"/>
    <property type="match status" value="1"/>
</dbReference>
<dbReference type="PROSITE" id="PS50068">
    <property type="entry name" value="LDLRA_2"/>
    <property type="match status" value="3"/>
</dbReference>
<feature type="chain" id="PRO_5012701050" description="Serine protease 12" evidence="14">
    <location>
        <begin position="16"/>
        <end position="1900"/>
    </location>
</feature>
<dbReference type="Gene3D" id="2.40.10.10">
    <property type="entry name" value="Trypsin-like serine proteases"/>
    <property type="match status" value="1"/>
</dbReference>
<evidence type="ECO:0000259" key="18">
    <source>
        <dbReference type="PROSITE" id="PS50287"/>
    </source>
</evidence>
<evidence type="ECO:0008006" key="22">
    <source>
        <dbReference type="Google" id="ProtNLM"/>
    </source>
</evidence>
<feature type="disulfide bond" evidence="12">
    <location>
        <begin position="868"/>
        <end position="878"/>
    </location>
</feature>
<dbReference type="PROSITE" id="PS50070">
    <property type="entry name" value="KRINGLE_2"/>
    <property type="match status" value="1"/>
</dbReference>
<dbReference type="GO" id="GO:0008061">
    <property type="term" value="F:chitin binding"/>
    <property type="evidence" value="ECO:0007669"/>
    <property type="project" value="InterPro"/>
</dbReference>
<dbReference type="PROSITE" id="PS00420">
    <property type="entry name" value="SRCR_1"/>
    <property type="match status" value="1"/>
</dbReference>
<feature type="compositionally biased region" description="Polar residues" evidence="13">
    <location>
        <begin position="449"/>
        <end position="474"/>
    </location>
</feature>
<evidence type="ECO:0000256" key="13">
    <source>
        <dbReference type="SAM" id="MobiDB-lite"/>
    </source>
</evidence>
<evidence type="ECO:0000256" key="3">
    <source>
        <dbReference type="ARBA" id="ARBA00022572"/>
    </source>
</evidence>
<dbReference type="PROSITE" id="PS50948">
    <property type="entry name" value="PAN"/>
    <property type="match status" value="1"/>
</dbReference>
<dbReference type="Gene3D" id="2.170.140.10">
    <property type="entry name" value="Chitin binding domain"/>
    <property type="match status" value="2"/>
</dbReference>
<dbReference type="Gene3D" id="4.10.400.10">
    <property type="entry name" value="Low-density Lipoprotein Receptor"/>
    <property type="match status" value="3"/>
</dbReference>
<dbReference type="InterPro" id="IPR003609">
    <property type="entry name" value="Pan_app"/>
</dbReference>
<dbReference type="InterPro" id="IPR002172">
    <property type="entry name" value="LDrepeatLR_classA_rpt"/>
</dbReference>
<feature type="domain" description="Peptidase S1" evidence="17">
    <location>
        <begin position="1655"/>
        <end position="1894"/>
    </location>
</feature>
<dbReference type="InterPro" id="IPR013806">
    <property type="entry name" value="Kringle-like"/>
</dbReference>
<feature type="domain" description="Kringle" evidence="16">
    <location>
        <begin position="1080"/>
        <end position="1163"/>
    </location>
</feature>
<evidence type="ECO:0000256" key="9">
    <source>
        <dbReference type="ARBA" id="ARBA00023180"/>
    </source>
</evidence>
<evidence type="ECO:0000256" key="2">
    <source>
        <dbReference type="ARBA" id="ARBA00022525"/>
    </source>
</evidence>
<feature type="disulfide bond" evidence="11">
    <location>
        <begin position="1187"/>
        <end position="1205"/>
    </location>
</feature>
<evidence type="ECO:0000259" key="19">
    <source>
        <dbReference type="PROSITE" id="PS50940"/>
    </source>
</evidence>
<keyword evidence="2" id="KW-0964">Secreted</keyword>
<dbReference type="Pfam" id="PF00024">
    <property type="entry name" value="PAN_1"/>
    <property type="match status" value="1"/>
</dbReference>
<evidence type="ECO:0000256" key="4">
    <source>
        <dbReference type="ARBA" id="ARBA00022670"/>
    </source>
</evidence>
<dbReference type="InterPro" id="IPR050127">
    <property type="entry name" value="Serine_Proteases_S1"/>
</dbReference>
<feature type="disulfide bond" evidence="11">
    <location>
        <begin position="1307"/>
        <end position="1325"/>
    </location>
</feature>
<keyword evidence="5" id="KW-0677">Repeat</keyword>
<feature type="domain" description="SRCR" evidence="18">
    <location>
        <begin position="792"/>
        <end position="898"/>
    </location>
</feature>
<dbReference type="InterPro" id="IPR016186">
    <property type="entry name" value="C-type_lectin-like/link_sf"/>
</dbReference>
<name>A0A1B6CRN7_9HEMI</name>
<feature type="compositionally biased region" description="Polar residues" evidence="13">
    <location>
        <begin position="484"/>
        <end position="530"/>
    </location>
</feature>
<dbReference type="InterPro" id="IPR038178">
    <property type="entry name" value="Kringle_sf"/>
</dbReference>
<dbReference type="PROSITE" id="PS01209">
    <property type="entry name" value="LDLRA_1"/>
    <property type="match status" value="2"/>
</dbReference>
<feature type="compositionally biased region" description="Polar residues" evidence="13">
    <location>
        <begin position="395"/>
        <end position="429"/>
    </location>
</feature>
<feature type="domain" description="Apple" evidence="20">
    <location>
        <begin position="1214"/>
        <end position="1296"/>
    </location>
</feature>
<dbReference type="PRINTS" id="PR00261">
    <property type="entry name" value="LDLRECEPTOR"/>
</dbReference>
<dbReference type="SMART" id="SM00130">
    <property type="entry name" value="KR"/>
    <property type="match status" value="1"/>
</dbReference>
<dbReference type="SUPFAM" id="SSF56487">
    <property type="entry name" value="SRCR-like"/>
    <property type="match status" value="3"/>
</dbReference>
<feature type="signal peptide" evidence="14">
    <location>
        <begin position="1"/>
        <end position="15"/>
    </location>
</feature>
<dbReference type="InterPro" id="IPR023415">
    <property type="entry name" value="LDLR_class-A_CS"/>
</dbReference>
<comment type="caution">
    <text evidence="12">Lacks conserved residue(s) required for the propagation of feature annotation.</text>
</comment>
<dbReference type="Gene3D" id="3.10.250.10">
    <property type="entry name" value="SRCR-like domain"/>
    <property type="match status" value="3"/>
</dbReference>
<dbReference type="InterPro" id="IPR036055">
    <property type="entry name" value="LDL_receptor-like_sf"/>
</dbReference>
<feature type="compositionally biased region" description="Polar residues" evidence="13">
    <location>
        <begin position="309"/>
        <end position="320"/>
    </location>
</feature>
<dbReference type="PROSITE" id="PS50041">
    <property type="entry name" value="C_TYPE_LECTIN_2"/>
    <property type="match status" value="1"/>
</dbReference>
<gene>
    <name evidence="21" type="ORF">g.27588</name>
</gene>
<dbReference type="GO" id="GO:0006508">
    <property type="term" value="P:proteolysis"/>
    <property type="evidence" value="ECO:0007669"/>
    <property type="project" value="UniProtKB-KW"/>
</dbReference>
<keyword evidence="9" id="KW-0325">Glycoprotein</keyword>
<keyword evidence="7" id="KW-0720">Serine protease</keyword>
<dbReference type="Pfam" id="PF00089">
    <property type="entry name" value="Trypsin"/>
    <property type="match status" value="1"/>
</dbReference>
<evidence type="ECO:0000259" key="17">
    <source>
        <dbReference type="PROSITE" id="PS50240"/>
    </source>
</evidence>
<comment type="subcellular location">
    <subcellularLocation>
        <location evidence="1">Secreted</location>
    </subcellularLocation>
</comment>
<dbReference type="Pfam" id="PF00051">
    <property type="entry name" value="Kringle"/>
    <property type="match status" value="1"/>
</dbReference>
<dbReference type="InterPro" id="IPR016187">
    <property type="entry name" value="CTDL_fold"/>
</dbReference>
<dbReference type="SUPFAM" id="SSF57625">
    <property type="entry name" value="Invertebrate chitin-binding proteins"/>
    <property type="match status" value="2"/>
</dbReference>
<feature type="domain" description="SRCR" evidence="18">
    <location>
        <begin position="1496"/>
        <end position="1601"/>
    </location>
</feature>
<feature type="region of interest" description="Disordered" evidence="13">
    <location>
        <begin position="307"/>
        <end position="566"/>
    </location>
</feature>
<dbReference type="FunFam" id="3.10.250.10:FF:000026">
    <property type="entry name" value="Tequila, isoform D"/>
    <property type="match status" value="2"/>
</dbReference>
<dbReference type="EMBL" id="GEDC01021214">
    <property type="protein sequence ID" value="JAS16084.1"/>
    <property type="molecule type" value="Transcribed_RNA"/>
</dbReference>
<evidence type="ECO:0000256" key="8">
    <source>
        <dbReference type="ARBA" id="ARBA00023157"/>
    </source>
</evidence>
<dbReference type="Pfam" id="PF00530">
    <property type="entry name" value="SRCR"/>
    <property type="match status" value="3"/>
</dbReference>
<dbReference type="InterPro" id="IPR001304">
    <property type="entry name" value="C-type_lectin-like"/>
</dbReference>
<protein>
    <recommendedName>
        <fullName evidence="22">Serine protease 12</fullName>
    </recommendedName>
</protein>
<dbReference type="PROSITE" id="PS50940">
    <property type="entry name" value="CHIT_BIND_II"/>
    <property type="match status" value="2"/>
</dbReference>
<dbReference type="SMART" id="SM00473">
    <property type="entry name" value="PAN_AP"/>
    <property type="match status" value="1"/>
</dbReference>
<dbReference type="FunFam" id="2.40.10.10:FF:000053">
    <property type="entry name" value="Neurotrypsin"/>
    <property type="match status" value="1"/>
</dbReference>
<dbReference type="SMART" id="SM00192">
    <property type="entry name" value="LDLa"/>
    <property type="match status" value="3"/>
</dbReference>
<dbReference type="SUPFAM" id="SSF56436">
    <property type="entry name" value="C-type lectin-like"/>
    <property type="match status" value="1"/>
</dbReference>
<dbReference type="PANTHER" id="PTHR24264">
    <property type="entry name" value="TRYPSIN-RELATED"/>
    <property type="match status" value="1"/>
</dbReference>
<dbReference type="PRINTS" id="PR00258">
    <property type="entry name" value="SPERACTRCPTR"/>
</dbReference>
<evidence type="ECO:0000256" key="7">
    <source>
        <dbReference type="ARBA" id="ARBA00022825"/>
    </source>
</evidence>
<accession>A0A1B6CRN7</accession>
<feature type="domain" description="Chitin-binding type-2" evidence="19">
    <location>
        <begin position="98"/>
        <end position="154"/>
    </location>
</feature>
<keyword evidence="4" id="KW-0645">Protease</keyword>
<dbReference type="SUPFAM" id="SSF50494">
    <property type="entry name" value="Trypsin-like serine proteases"/>
    <property type="match status" value="1"/>
</dbReference>
<dbReference type="CDD" id="cd00112">
    <property type="entry name" value="LDLa"/>
    <property type="match status" value="3"/>
</dbReference>
<dbReference type="CDD" id="cd00037">
    <property type="entry name" value="CLECT"/>
    <property type="match status" value="1"/>
</dbReference>
<keyword evidence="14" id="KW-0732">Signal</keyword>
<dbReference type="SMART" id="SM00020">
    <property type="entry name" value="Tryp_SPc"/>
    <property type="match status" value="1"/>
</dbReference>
<dbReference type="InterPro" id="IPR009003">
    <property type="entry name" value="Peptidase_S1_PA"/>
</dbReference>
<feature type="domain" description="SRCR" evidence="18">
    <location>
        <begin position="1343"/>
        <end position="1447"/>
    </location>
</feature>
<evidence type="ECO:0000259" key="15">
    <source>
        <dbReference type="PROSITE" id="PS50041"/>
    </source>
</evidence>
<dbReference type="InterPro" id="IPR001254">
    <property type="entry name" value="Trypsin_dom"/>
</dbReference>
<dbReference type="PROSITE" id="PS50240">
    <property type="entry name" value="TRYPSIN_DOM"/>
    <property type="match status" value="1"/>
</dbReference>
<feature type="compositionally biased region" description="Polar residues" evidence="13">
    <location>
        <begin position="551"/>
        <end position="560"/>
    </location>
</feature>
<evidence type="ECO:0000256" key="11">
    <source>
        <dbReference type="PROSITE-ProRule" id="PRU00124"/>
    </source>
</evidence>
<dbReference type="InterPro" id="IPR036508">
    <property type="entry name" value="Chitin-bd_dom_sf"/>
</dbReference>
<dbReference type="Gene3D" id="3.10.100.10">
    <property type="entry name" value="Mannose-Binding Protein A, subunit A"/>
    <property type="match status" value="1"/>
</dbReference>
<feature type="domain" description="C-type lectin" evidence="15">
    <location>
        <begin position="912"/>
        <end position="1061"/>
    </location>
</feature>
<dbReference type="InterPro" id="IPR033116">
    <property type="entry name" value="TRYPSIN_SER"/>
</dbReference>
<dbReference type="SMART" id="SM00494">
    <property type="entry name" value="ChtBD2"/>
    <property type="match status" value="2"/>
</dbReference>
<dbReference type="InterPro" id="IPR000001">
    <property type="entry name" value="Kringle"/>
</dbReference>
<feature type="disulfide bond" evidence="12">
    <location>
        <begin position="1526"/>
        <end position="1590"/>
    </location>
</feature>
<evidence type="ECO:0000256" key="6">
    <source>
        <dbReference type="ARBA" id="ARBA00022801"/>
    </source>
</evidence>
<dbReference type="CDD" id="cd01099">
    <property type="entry name" value="PAN_AP_HGF"/>
    <property type="match status" value="1"/>
</dbReference>
<feature type="compositionally biased region" description="Low complexity" evidence="13">
    <location>
        <begin position="377"/>
        <end position="389"/>
    </location>
</feature>
<feature type="compositionally biased region" description="Polar residues" evidence="13">
    <location>
        <begin position="359"/>
        <end position="369"/>
    </location>
</feature>
<evidence type="ECO:0000259" key="16">
    <source>
        <dbReference type="PROSITE" id="PS50070"/>
    </source>
</evidence>
<dbReference type="Pfam" id="PF01607">
    <property type="entry name" value="CBM_14"/>
    <property type="match status" value="2"/>
</dbReference>
<dbReference type="PANTHER" id="PTHR24264:SF54">
    <property type="entry name" value="PEPTIDASE S1 DOMAIN-CONTAINING PROTEIN"/>
    <property type="match status" value="1"/>
</dbReference>
<evidence type="ECO:0000256" key="12">
    <source>
        <dbReference type="PROSITE-ProRule" id="PRU00196"/>
    </source>
</evidence>
<dbReference type="InterPro" id="IPR018056">
    <property type="entry name" value="Kringle_CS"/>
</dbReference>
<feature type="disulfide bond" evidence="11">
    <location>
        <begin position="1180"/>
        <end position="1192"/>
    </location>
</feature>
<dbReference type="CDD" id="cd00108">
    <property type="entry name" value="KR"/>
    <property type="match status" value="1"/>
</dbReference>
<feature type="disulfide bond" evidence="12">
    <location>
        <begin position="1539"/>
        <end position="1600"/>
    </location>
</feature>
<dbReference type="Pfam" id="PF00057">
    <property type="entry name" value="Ldl_recept_a"/>
    <property type="match status" value="3"/>
</dbReference>
<dbReference type="InterPro" id="IPR043504">
    <property type="entry name" value="Peptidase_S1_PA_chymotrypsin"/>
</dbReference>
<dbReference type="GO" id="GO:0005615">
    <property type="term" value="C:extracellular space"/>
    <property type="evidence" value="ECO:0007669"/>
    <property type="project" value="TreeGrafter"/>
</dbReference>
<dbReference type="GO" id="GO:0004252">
    <property type="term" value="F:serine-type endopeptidase activity"/>
    <property type="evidence" value="ECO:0007669"/>
    <property type="project" value="InterPro"/>
</dbReference>
<dbReference type="PROSITE" id="PS50287">
    <property type="entry name" value="SRCR_2"/>
    <property type="match status" value="3"/>
</dbReference>
<organism evidence="21">
    <name type="scientific">Clastoptera arizonana</name>
    <name type="common">Arizona spittle bug</name>
    <dbReference type="NCBI Taxonomy" id="38151"/>
    <lineage>
        <taxon>Eukaryota</taxon>
        <taxon>Metazoa</taxon>
        <taxon>Ecdysozoa</taxon>
        <taxon>Arthropoda</taxon>
        <taxon>Hexapoda</taxon>
        <taxon>Insecta</taxon>
        <taxon>Pterygota</taxon>
        <taxon>Neoptera</taxon>
        <taxon>Paraneoptera</taxon>
        <taxon>Hemiptera</taxon>
        <taxon>Auchenorrhyncha</taxon>
        <taxon>Cercopoidea</taxon>
        <taxon>Clastopteridae</taxon>
        <taxon>Clastoptera</taxon>
    </lineage>
</organism>
<dbReference type="SUPFAM" id="SSF57414">
    <property type="entry name" value="Hairpin loop containing domain-like"/>
    <property type="match status" value="1"/>
</dbReference>
<dbReference type="SMART" id="SM00202">
    <property type="entry name" value="SR"/>
    <property type="match status" value="3"/>
</dbReference>
<dbReference type="SMART" id="SM00034">
    <property type="entry name" value="CLECT"/>
    <property type="match status" value="1"/>
</dbReference>
<reference evidence="21" key="1">
    <citation type="submission" date="2015-12" db="EMBL/GenBank/DDBJ databases">
        <title>De novo transcriptome assembly of four potential Pierce s Disease insect vectors from Arizona vineyards.</title>
        <authorList>
            <person name="Tassone E.E."/>
        </authorList>
    </citation>
    <scope>NUCLEOTIDE SEQUENCE</scope>
</reference>
<dbReference type="PRINTS" id="PR00018">
    <property type="entry name" value="KRINGLE"/>
</dbReference>
<feature type="disulfide bond" evidence="12">
    <location>
        <begin position="1416"/>
        <end position="1426"/>
    </location>
</feature>
<evidence type="ECO:0000259" key="20">
    <source>
        <dbReference type="PROSITE" id="PS50948"/>
    </source>
</evidence>
<dbReference type="InterPro" id="IPR002557">
    <property type="entry name" value="Chitin-bd_dom"/>
</dbReference>
<dbReference type="SUPFAM" id="SSF57424">
    <property type="entry name" value="LDL receptor-like module"/>
    <property type="match status" value="3"/>
</dbReference>
<evidence type="ECO:0000256" key="5">
    <source>
        <dbReference type="ARBA" id="ARBA00022737"/>
    </source>
</evidence>
<evidence type="ECO:0000256" key="1">
    <source>
        <dbReference type="ARBA" id="ARBA00004613"/>
    </source>
</evidence>
<sequence length="1900" mass="210116">MVFCVIFLHSVPSFAIIYSETVTKPPTRRENLPWPTRSYNGGVKGKPKHQNYNLEISSTTKAPESYSRSKITWQASQVPSNVIGYKNLEKTLHEKSEGSLCEPKMSGQFVYLPDCRRFINCFKGRGYIQACAPGTLFNPESHECDFPNKVRCLTSPAQYKVNPIYNQEQHYDSEPVVASTNRHPFNRGFKSYKVTQPPLGHLGVQPSYGSSYQQPETQTSQVEPSQNFNIGSPFNIQPTFNSHQPFGGNPPQYQPGYVNTYGLPNPGYYINTGVYPAAQSVPEQPRRQGTYIQNEYSNIYLPSKEFQIPQGSDQSGSGINSYPGFPGQAHYPTQSQGSQPGTSQSPHYQQPIDSGIPIYSQSQNGQTPNYGKHLPTQPSYSQSQSGQPGNRHSYEQTQGGQPNYGQPIYSQPPNLNGDQTNNGQTNYGLSQGSQPSYGQPQSGQPNYGEPSSSQPTYGQPNNGQPNYYNSQRDQFQGKPAFEKTNGQPNNGQFPPSNQYPSQSGQPNNGQSPPGNQYPSQNGQPTNTQPNYFPKQGGYPGSPPTYPSYQPDKNQFHNTNKTEYKPPIVTDDGRVKCPDGASGLYPHPSNCYKFLNCDHGRTFIMDCGPGTAFNPKISVCDYPNNVDCSGTENNEDEQGADDDIVDETQQPDWMYKNASFESTADLVEQFDVRMPGEQKPVLKKTFHIQPENPPVEKPYENIPEVSIGRKIPEAPKGINRQKNPEVPKSYNQTTVTKWVITAETETGLPDESSILPVDTEPEVLEQFPKRTPPGRTQKKILTPVKPPLNRQIARLRGGIKPSEGFLEVRVGDSGWGIVCDELNKWAIEEATIVCKQLGYERGAELTWQGIPNEGGLSNFKPVIISKVTCSGNEDNILDCVTEKGKKCNPERDAVWIRCYSNRQSYCMPGEFSYNGQCYLLVEPKEEVNLESVGFSQGEALAHCQSRNGHLLDITSQDEGDFVSEWLVHLGANLRSPSVMTSGVGMSIMGRPLWIWEGSSDTFEYSNWWPGWNGGKGIAPKTLSTRALCVVAKRFFPCPNSEKTFEGQPLCDAEYYFWDVEDCAAMSNKHPYVCERKADKIGCIIGNGADYKGTANVTYSSTPCMSWDSPLVTPALKFRVSDTTFKAKLAGHNYCRNIIGSDQEPWCFVRTETGIKKEYCDIPPCQIETSPVEKSGGSTYTCGPNLFACDLNDCIPTAWLCDGSMDCKNGHDELNCTKGLEQFTKTSSARLTNYDVEKWLHTSVANCATHCLEAKGFVCRSFSHSSKDQECLLSDSNIGSSGSLNTSLPGWDYYEMTSHSVHCDSKFVCGNGKCINKNLTCNGKNDCGDRSDERNCSAANLGYEIRLSGGSSNNEGLIEVKILGEWGVVCDDQFDMRDAEVVCRELGFSLGAVEVRPHSVYQQANRKKPLYLVDNLQCRGNETSIRECEFNGWGVHNCGDDEVVGIVCKVPGLSCATNFWQCQETKECIPVAYLCDNIPDCDDGSDEDPSRCKSPIEVRLVGKDKSGSSTLKAGRVEVRRFGIWGTICDDDFGTAEATVICNNLGFPGAAQAQKEGAYGEGNGIIWLDQLHCTGNESHFDQCFHQQWGQHDCQHREDAAVICSQEGVSVTTEKPTIARHGFRNDENNIVTADNILPKECGVIDENLHLLDKDFTPKVVKGQEVYRGTHPWQASIRVRTTTKSVHWCGAVVISPLHILTTAHCLMDYSKSAYFVRTGDFDTEINEGSEQEVDFDSIYIHEDYNKGVHLNNDIALIRLKGLGLKFNPWVKPACLPTKHMSYQSGTNCTISGWGTNGNAGSGYARRLQSANVPILPMKECKASYVYGESLSEGMFCAGDLKGGIDSCQGDSGGPFICSQGGRSTLFGITSWGLGCGRPNKPGVYTKVTVYLDWIHRKLDDSLNGR</sequence>
<feature type="domain" description="Chitin-binding type-2" evidence="19">
    <location>
        <begin position="573"/>
        <end position="629"/>
    </location>
</feature>
<dbReference type="Gene3D" id="2.40.20.10">
    <property type="entry name" value="Plasminogen Kringle 4"/>
    <property type="match status" value="1"/>
</dbReference>
<dbReference type="GO" id="GO:0016020">
    <property type="term" value="C:membrane"/>
    <property type="evidence" value="ECO:0007669"/>
    <property type="project" value="InterPro"/>
</dbReference>
<keyword evidence="8 12" id="KW-1015">Disulfide bond</keyword>
<feature type="disulfide bond" evidence="12">
    <location>
        <begin position="1570"/>
        <end position="1580"/>
    </location>
</feature>
<feature type="disulfide bond" evidence="11">
    <location>
        <begin position="1319"/>
        <end position="1334"/>
    </location>
</feature>
<dbReference type="InterPro" id="IPR001190">
    <property type="entry name" value="SRCR"/>
</dbReference>
<keyword evidence="3 10" id="KW-0420">Kringle</keyword>
<dbReference type="Gene3D" id="3.50.4.10">
    <property type="entry name" value="Hepatocyte Growth Factor"/>
    <property type="match status" value="1"/>
</dbReference>
<dbReference type="PROSITE" id="PS00021">
    <property type="entry name" value="KRINGLE_1"/>
    <property type="match status" value="1"/>
</dbReference>
<keyword evidence="6" id="KW-0378">Hydrolase</keyword>
<dbReference type="SUPFAM" id="SSF57440">
    <property type="entry name" value="Kringle-like"/>
    <property type="match status" value="1"/>
</dbReference>
<evidence type="ECO:0000256" key="10">
    <source>
        <dbReference type="PROSITE-ProRule" id="PRU00121"/>
    </source>
</evidence>
<feature type="compositionally biased region" description="Low complexity" evidence="13">
    <location>
        <begin position="430"/>
        <end position="445"/>
    </location>
</feature>
<dbReference type="InterPro" id="IPR036772">
    <property type="entry name" value="SRCR-like_dom_sf"/>
</dbReference>